<protein>
    <recommendedName>
        <fullName evidence="2">CCHC-type domain-containing protein</fullName>
    </recommendedName>
</protein>
<dbReference type="InterPro" id="IPR013103">
    <property type="entry name" value="RVT_2"/>
</dbReference>
<proteinExistence type="predicted"/>
<dbReference type="GO" id="GO:0008270">
    <property type="term" value="F:zinc ion binding"/>
    <property type="evidence" value="ECO:0007669"/>
    <property type="project" value="InterPro"/>
</dbReference>
<evidence type="ECO:0000256" key="1">
    <source>
        <dbReference type="SAM" id="MobiDB-lite"/>
    </source>
</evidence>
<evidence type="ECO:0000259" key="2">
    <source>
        <dbReference type="SMART" id="SM00343"/>
    </source>
</evidence>
<reference evidence="3 4" key="1">
    <citation type="submission" date="2020-08" db="EMBL/GenBank/DDBJ databases">
        <title>Plant Genome Project.</title>
        <authorList>
            <person name="Zhang R.-G."/>
        </authorList>
    </citation>
    <scope>NUCLEOTIDE SEQUENCE [LARGE SCALE GENOMIC DNA]</scope>
    <source>
        <tissue evidence="3">Rhizome</tissue>
    </source>
</reference>
<gene>
    <name evidence="3" type="ORF">ZIOFF_030787</name>
</gene>
<dbReference type="GO" id="GO:0003676">
    <property type="term" value="F:nucleic acid binding"/>
    <property type="evidence" value="ECO:0007669"/>
    <property type="project" value="InterPro"/>
</dbReference>
<dbReference type="Pfam" id="PF07727">
    <property type="entry name" value="RVT_2"/>
    <property type="match status" value="1"/>
</dbReference>
<sequence length="921" mass="104544">MASSNPLTFFTYSPSQIPIFEGEHYEYWSSQMETIFISQDLWDVVKQEFETVVGEETEKQLKENIKKNATALRIIQQGVSKSIYPRIFGMKSAQEAWDVLKKEFKGADKVNSIKLQNYWRNFDNLSMKENEFVKDFSSRVAEIVNQIKGCGDTIFQKKVVERILRSLPQKFEHIVAVIEETKDKSQLTRYELFSSLEAHEGRVNGYTNQPLEQVFQVKANLGEKKSDPRHEERGFSSSYRGSSSRKRGGSGQNHGRGYGRKPSLDVQRSGTECQICKKPGHESKSCWHRCTRCKISNHSKRDCWFKEKSEAADAKANFAKENDVEKLFYSSMDSKHSYKETWFLDSGCSHHITGNRDSFAMLDDKFSTQVELGDSKRVSIEGQGVVVVFTEGGNKKHIHDVYYSSKITHNLLSVGQIMKDGYKLIFDNDRCDIINKKNNLRVVAVKMNANGLFPFETGKLQSYALKCGDLDESYLWHLRYGHLNFKSLQLLEQKGMVTGLPTIHSKDRVCEGCIYGKMHRFPFPKTAWRARSPLELVHADICGPIRSASLGNKQTPFEAWYDRKPVVNQVKVFGCIAYARVLPHNREKFDEKGEKLIFIGYSDESKGYRLYNPKTNQLVLSRDVIFDELAVWNWDDNDSQVPVLSDGVGTIPFADVAGPTAGTQSRMEGESLSTEGESSSTTTPTDDLESDSPQSPNGPSLYVKVGEKGNFLIVCLYVDDVIYAGTDIMMVEDFKLAMMKKFEMSDLGLMRYFLGFQVKQSSGEIFISQEKYVEDLLKKFQMLSCKPVPTPMALNEKLQQEDDSEMADEKLYRSLVGSLIYLTNTRPDIVQPVSVLSRFMSKPSKVHYAAAKRVLRFLQGTMKHGLRYVKESNNDLTMASCKLDCCQNPATIGVDPTAIAAEFWPKSGHDLVGVWLRSDIG</sequence>
<dbReference type="AlphaFoldDB" id="A0A8J5GRH1"/>
<accession>A0A8J5GRH1</accession>
<feature type="region of interest" description="Disordered" evidence="1">
    <location>
        <begin position="655"/>
        <end position="700"/>
    </location>
</feature>
<comment type="caution">
    <text evidence="3">The sequence shown here is derived from an EMBL/GenBank/DDBJ whole genome shotgun (WGS) entry which is preliminary data.</text>
</comment>
<dbReference type="InterPro" id="IPR025724">
    <property type="entry name" value="GAG-pre-integrase_dom"/>
</dbReference>
<feature type="domain" description="CCHC-type" evidence="2">
    <location>
        <begin position="272"/>
        <end position="288"/>
    </location>
</feature>
<dbReference type="PANTHER" id="PTHR35317:SF36">
    <property type="match status" value="1"/>
</dbReference>
<name>A0A8J5GRH1_ZINOF</name>
<dbReference type="InterPro" id="IPR054722">
    <property type="entry name" value="PolX-like_BBD"/>
</dbReference>
<keyword evidence="4" id="KW-1185">Reference proteome</keyword>
<feature type="compositionally biased region" description="Low complexity" evidence="1">
    <location>
        <begin position="670"/>
        <end position="685"/>
    </location>
</feature>
<feature type="domain" description="CCHC-type" evidence="2">
    <location>
        <begin position="289"/>
        <end position="305"/>
    </location>
</feature>
<dbReference type="Pfam" id="PF14223">
    <property type="entry name" value="Retrotran_gag_2"/>
    <property type="match status" value="1"/>
</dbReference>
<feature type="region of interest" description="Disordered" evidence="1">
    <location>
        <begin position="222"/>
        <end position="265"/>
    </location>
</feature>
<feature type="compositionally biased region" description="Basic and acidic residues" evidence="1">
    <location>
        <begin position="222"/>
        <end position="234"/>
    </location>
</feature>
<evidence type="ECO:0000313" key="4">
    <source>
        <dbReference type="Proteomes" id="UP000734854"/>
    </source>
</evidence>
<dbReference type="SMART" id="SM00343">
    <property type="entry name" value="ZnF_C2HC"/>
    <property type="match status" value="2"/>
</dbReference>
<organism evidence="3 4">
    <name type="scientific">Zingiber officinale</name>
    <name type="common">Ginger</name>
    <name type="synonym">Amomum zingiber</name>
    <dbReference type="NCBI Taxonomy" id="94328"/>
    <lineage>
        <taxon>Eukaryota</taxon>
        <taxon>Viridiplantae</taxon>
        <taxon>Streptophyta</taxon>
        <taxon>Embryophyta</taxon>
        <taxon>Tracheophyta</taxon>
        <taxon>Spermatophyta</taxon>
        <taxon>Magnoliopsida</taxon>
        <taxon>Liliopsida</taxon>
        <taxon>Zingiberales</taxon>
        <taxon>Zingiberaceae</taxon>
        <taxon>Zingiber</taxon>
    </lineage>
</organism>
<dbReference type="InterPro" id="IPR001878">
    <property type="entry name" value="Znf_CCHC"/>
</dbReference>
<dbReference type="EMBL" id="JACMSC010000008">
    <property type="protein sequence ID" value="KAG6512658.1"/>
    <property type="molecule type" value="Genomic_DNA"/>
</dbReference>
<dbReference type="PANTHER" id="PTHR35317">
    <property type="entry name" value="OS04G0629600 PROTEIN"/>
    <property type="match status" value="1"/>
</dbReference>
<dbReference type="InterPro" id="IPR057670">
    <property type="entry name" value="SH3_retrovirus"/>
</dbReference>
<dbReference type="Proteomes" id="UP000734854">
    <property type="component" value="Unassembled WGS sequence"/>
</dbReference>
<evidence type="ECO:0000313" key="3">
    <source>
        <dbReference type="EMBL" id="KAG6512658.1"/>
    </source>
</evidence>
<dbReference type="Pfam" id="PF22936">
    <property type="entry name" value="Pol_BBD"/>
    <property type="match status" value="1"/>
</dbReference>
<dbReference type="Pfam" id="PF13976">
    <property type="entry name" value="gag_pre-integrs"/>
    <property type="match status" value="1"/>
</dbReference>
<dbReference type="Pfam" id="PF25597">
    <property type="entry name" value="SH3_retrovirus"/>
    <property type="match status" value="1"/>
</dbReference>